<sequence>MNLSASPRIFAPYPSMPLLLSLRVVRVGFVFKNSPTESTTSHM</sequence>
<dbReference type="EMBL" id="GIBP01011437">
    <property type="protein sequence ID" value="NDV40406.1"/>
    <property type="molecule type" value="Transcribed_RNA"/>
</dbReference>
<reference evidence="1" key="1">
    <citation type="journal article" date="2020" name="J. Eukaryot. Microbiol.">
        <title>De novo Sequencing, Assembly and Annotation of the Transcriptome for the Free-Living Testate Amoeba Arcella intermedia.</title>
        <authorList>
            <person name="Ribeiro G.M."/>
            <person name="Porfirio-Sousa A.L."/>
            <person name="Maurer-Alcala X.X."/>
            <person name="Katz L.A."/>
            <person name="Lahr D.J.G."/>
        </authorList>
    </citation>
    <scope>NUCLEOTIDE SEQUENCE</scope>
</reference>
<protein>
    <submittedName>
        <fullName evidence="1">Uncharacterized protein</fullName>
    </submittedName>
</protein>
<dbReference type="AlphaFoldDB" id="A0A6B2LV32"/>
<name>A0A6B2LV32_9EUKA</name>
<proteinExistence type="predicted"/>
<accession>A0A6B2LV32</accession>
<organism evidence="1">
    <name type="scientific">Arcella intermedia</name>
    <dbReference type="NCBI Taxonomy" id="1963864"/>
    <lineage>
        <taxon>Eukaryota</taxon>
        <taxon>Amoebozoa</taxon>
        <taxon>Tubulinea</taxon>
        <taxon>Elardia</taxon>
        <taxon>Arcellinida</taxon>
        <taxon>Sphaerothecina</taxon>
        <taxon>Arcellidae</taxon>
        <taxon>Arcella</taxon>
    </lineage>
</organism>
<evidence type="ECO:0000313" key="1">
    <source>
        <dbReference type="EMBL" id="NDV40406.1"/>
    </source>
</evidence>